<dbReference type="RefSeq" id="WP_189776455.1">
    <property type="nucleotide sequence ID" value="NZ_JACWEZ010000001.1"/>
</dbReference>
<dbReference type="CDD" id="cd05566">
    <property type="entry name" value="PTS_IIB_galactitol"/>
    <property type="match status" value="1"/>
</dbReference>
<evidence type="ECO:0000313" key="4">
    <source>
        <dbReference type="Proteomes" id="UP000621631"/>
    </source>
</evidence>
<dbReference type="InterPro" id="IPR003501">
    <property type="entry name" value="PTS_EIIB_2/3"/>
</dbReference>
<dbReference type="EMBL" id="JACWEZ010000001">
    <property type="protein sequence ID" value="MBD1221088.1"/>
    <property type="molecule type" value="Genomic_DNA"/>
</dbReference>
<dbReference type="Proteomes" id="UP000621631">
    <property type="component" value="Unassembled WGS sequence"/>
</dbReference>
<dbReference type="Gene3D" id="3.40.50.2300">
    <property type="match status" value="1"/>
</dbReference>
<keyword evidence="3" id="KW-0762">Sugar transport</keyword>
<name>A0ABR7VJX3_VIRHA</name>
<reference evidence="3 4" key="1">
    <citation type="submission" date="2020-09" db="EMBL/GenBank/DDBJ databases">
        <title>Draft Genome Sequences of Oil-Oxidizing Bacteria Halomonas titanicae, Marinobacter lutaoensis, and Virgibacillus halodenitrificans Isolated from Highly Saline Environments.</title>
        <authorList>
            <person name="Grouzdev D.S."/>
            <person name="Sokolova D.S."/>
            <person name="Semenova E.M."/>
            <person name="Borzenkov I.A."/>
            <person name="Bidzhieva S.K."/>
            <person name="Poltaraus A.B."/>
            <person name="Nazina T.N."/>
        </authorList>
    </citation>
    <scope>NUCLEOTIDE SEQUENCE [LARGE SCALE GENOMIC DNA]</scope>
    <source>
        <strain evidence="3 4">VKM B-3472D</strain>
    </source>
</reference>
<dbReference type="SUPFAM" id="SSF52794">
    <property type="entry name" value="PTS system IIB component-like"/>
    <property type="match status" value="1"/>
</dbReference>
<dbReference type="InterPro" id="IPR013011">
    <property type="entry name" value="PTS_EIIB_2"/>
</dbReference>
<feature type="domain" description="PTS EIIB type-2" evidence="2">
    <location>
        <begin position="2"/>
        <end position="93"/>
    </location>
</feature>
<evidence type="ECO:0000313" key="3">
    <source>
        <dbReference type="EMBL" id="MBD1221088.1"/>
    </source>
</evidence>
<comment type="caution">
    <text evidence="3">The sequence shown here is derived from an EMBL/GenBank/DDBJ whole genome shotgun (WGS) entry which is preliminary data.</text>
</comment>
<sequence length="93" mass="10374">MKKGLIVCGTGVATSTVVLGKVKEYLTKEDLISQVELHQANINDAHSRSDDYAFIVSTTIVPDDWKENVIDGVPLLTWIGEEEVYLEIRNKLV</sequence>
<organism evidence="3 4">
    <name type="scientific">Virgibacillus halodenitrificans</name>
    <name type="common">Bacillus halodenitrificans</name>
    <dbReference type="NCBI Taxonomy" id="1482"/>
    <lineage>
        <taxon>Bacteria</taxon>
        <taxon>Bacillati</taxon>
        <taxon>Bacillota</taxon>
        <taxon>Bacilli</taxon>
        <taxon>Bacillales</taxon>
        <taxon>Bacillaceae</taxon>
        <taxon>Virgibacillus</taxon>
    </lineage>
</organism>
<dbReference type="Pfam" id="PF02302">
    <property type="entry name" value="PTS_IIB"/>
    <property type="match status" value="1"/>
</dbReference>
<keyword evidence="1" id="KW-0808">Transferase</keyword>
<gene>
    <name evidence="3" type="ORF">IC602_00510</name>
</gene>
<keyword evidence="4" id="KW-1185">Reference proteome</keyword>
<evidence type="ECO:0000259" key="2">
    <source>
        <dbReference type="PROSITE" id="PS51099"/>
    </source>
</evidence>
<dbReference type="InterPro" id="IPR036095">
    <property type="entry name" value="PTS_EIIB-like_sf"/>
</dbReference>
<dbReference type="PROSITE" id="PS51099">
    <property type="entry name" value="PTS_EIIB_TYPE_2"/>
    <property type="match status" value="1"/>
</dbReference>
<protein>
    <submittedName>
        <fullName evidence="3">PTS sugar transporter subunit IIB</fullName>
    </submittedName>
</protein>
<accession>A0ABR7VJX3</accession>
<proteinExistence type="predicted"/>
<evidence type="ECO:0000256" key="1">
    <source>
        <dbReference type="ARBA" id="ARBA00022679"/>
    </source>
</evidence>
<keyword evidence="3" id="KW-0813">Transport</keyword>